<dbReference type="Pfam" id="PF01637">
    <property type="entry name" value="ATPase_2"/>
    <property type="match status" value="1"/>
</dbReference>
<dbReference type="InterPro" id="IPR011579">
    <property type="entry name" value="ATPase_dom"/>
</dbReference>
<dbReference type="SUPFAM" id="SSF52540">
    <property type="entry name" value="P-loop containing nucleoside triphosphate hydrolases"/>
    <property type="match status" value="1"/>
</dbReference>
<dbReference type="PANTHER" id="PTHR34704">
    <property type="entry name" value="ATPASE"/>
    <property type="match status" value="1"/>
</dbReference>
<dbReference type="PANTHER" id="PTHR34704:SF1">
    <property type="entry name" value="ATPASE"/>
    <property type="match status" value="1"/>
</dbReference>
<name>A0A1Y4VWM0_9BACE</name>
<gene>
    <name evidence="3" type="ORF">B5E52_02680</name>
</gene>
<evidence type="ECO:0000259" key="2">
    <source>
        <dbReference type="Pfam" id="PF03008"/>
    </source>
</evidence>
<evidence type="ECO:0000313" key="4">
    <source>
        <dbReference type="Proteomes" id="UP000196036"/>
    </source>
</evidence>
<evidence type="ECO:0000259" key="1">
    <source>
        <dbReference type="Pfam" id="PF01637"/>
    </source>
</evidence>
<reference evidence="4" key="1">
    <citation type="submission" date="2017-04" db="EMBL/GenBank/DDBJ databases">
        <title>Function of individual gut microbiota members based on whole genome sequencing of pure cultures obtained from chicken caecum.</title>
        <authorList>
            <person name="Medvecky M."/>
            <person name="Cejkova D."/>
            <person name="Polansky O."/>
            <person name="Karasova D."/>
            <person name="Kubasova T."/>
            <person name="Cizek A."/>
            <person name="Rychlik I."/>
        </authorList>
    </citation>
    <scope>NUCLEOTIDE SEQUENCE [LARGE SCALE GENOMIC DNA]</scope>
    <source>
        <strain evidence="4">An109</strain>
    </source>
</reference>
<evidence type="ECO:0000313" key="3">
    <source>
        <dbReference type="EMBL" id="OUQ73753.1"/>
    </source>
</evidence>
<feature type="domain" description="DUF234" evidence="2">
    <location>
        <begin position="319"/>
        <end position="407"/>
    </location>
</feature>
<dbReference type="Gene3D" id="3.40.50.300">
    <property type="entry name" value="P-loop containing nucleotide triphosphate hydrolases"/>
    <property type="match status" value="1"/>
</dbReference>
<dbReference type="EMBL" id="NFLW01000003">
    <property type="protein sequence ID" value="OUQ73753.1"/>
    <property type="molecule type" value="Genomic_DNA"/>
</dbReference>
<dbReference type="AlphaFoldDB" id="A0A1Y4VWM0"/>
<organism evidence="3 4">
    <name type="scientific">Bacteroides xylanisolvens</name>
    <dbReference type="NCBI Taxonomy" id="371601"/>
    <lineage>
        <taxon>Bacteria</taxon>
        <taxon>Pseudomonadati</taxon>
        <taxon>Bacteroidota</taxon>
        <taxon>Bacteroidia</taxon>
        <taxon>Bacteroidales</taxon>
        <taxon>Bacteroidaceae</taxon>
        <taxon>Bacteroides</taxon>
    </lineage>
</organism>
<proteinExistence type="predicted"/>
<accession>A0A1Y4VWM0</accession>
<dbReference type="Pfam" id="PF03008">
    <property type="entry name" value="DUF234"/>
    <property type="match status" value="1"/>
</dbReference>
<feature type="domain" description="ATPase" evidence="1">
    <location>
        <begin position="3"/>
        <end position="210"/>
    </location>
</feature>
<sequence length="442" mass="51891">MKFYNREKELQRLNKTREVAFNNHSQMTVLTGRRRIGKTSLILKSCENTPTVYLFVSRGNETMLCNQFAQVASRELNSFISPDISSFSNLFETLMGIGRNMSYNLIIDEFQEFFYINETVYSQMQDIWDRYKDTTHVNLIASGSVYTLMHRIFMDYKEPLYGRCDSVMKLRPFETTILKEILSDHKPNYTNEDLLALYTFTGGVPKYIENFIDNGCMSVDEMIDFMMLPDSMFQNEGKTLLIQEFGKKYGNYFAILSAIANGDNTIPKLNDTTGETTVTGHLKRLEEDYELITKKRPIFAKDGTQTVRFEISDLFLRFWFRYFTKYNDLIETGNLELLGKIIKDDYPTYSGLTLEMYFRQKMAESKEFRNIGSWWQTKKEKIPCEIDIVGIYADDKHALVAEVKRQRKNFKPTEFREKVETIRTKILSKYEIDSRCLSMDDM</sequence>
<dbReference type="Proteomes" id="UP000196036">
    <property type="component" value="Unassembled WGS sequence"/>
</dbReference>
<dbReference type="InterPro" id="IPR004256">
    <property type="entry name" value="DUF234"/>
</dbReference>
<dbReference type="InterPro" id="IPR027417">
    <property type="entry name" value="P-loop_NTPase"/>
</dbReference>
<dbReference type="GO" id="GO:0005524">
    <property type="term" value="F:ATP binding"/>
    <property type="evidence" value="ECO:0007669"/>
    <property type="project" value="InterPro"/>
</dbReference>
<comment type="caution">
    <text evidence="3">The sequence shown here is derived from an EMBL/GenBank/DDBJ whole genome shotgun (WGS) entry which is preliminary data.</text>
</comment>
<protein>
    <submittedName>
        <fullName evidence="3">ATPase</fullName>
    </submittedName>
</protein>
<dbReference type="RefSeq" id="WP_087317393.1">
    <property type="nucleotide sequence ID" value="NZ_JAHOFO010000003.1"/>
</dbReference>